<accession>V6LPH2</accession>
<reference evidence="1 2" key="1">
    <citation type="journal article" date="2014" name="PLoS Genet.">
        <title>The Genome of Spironucleus salmonicida Highlights a Fish Pathogen Adapted to Fluctuating Environments.</title>
        <authorList>
            <person name="Xu F."/>
            <person name="Jerlstrom-Hultqvist J."/>
            <person name="Einarsson E."/>
            <person name="Astvaldsson A."/>
            <person name="Svard S.G."/>
            <person name="Andersson J.O."/>
        </authorList>
    </citation>
    <scope>NUCLEOTIDE SEQUENCE</scope>
    <source>
        <strain evidence="2">ATCC 50377</strain>
    </source>
</reference>
<proteinExistence type="predicted"/>
<evidence type="ECO:0000313" key="2">
    <source>
        <dbReference type="EMBL" id="KAH0577117.1"/>
    </source>
</evidence>
<organism evidence="1">
    <name type="scientific">Spironucleus salmonicida</name>
    <dbReference type="NCBI Taxonomy" id="348837"/>
    <lineage>
        <taxon>Eukaryota</taxon>
        <taxon>Metamonada</taxon>
        <taxon>Diplomonadida</taxon>
        <taxon>Hexamitidae</taxon>
        <taxon>Hexamitinae</taxon>
        <taxon>Spironucleus</taxon>
    </lineage>
</organism>
<evidence type="ECO:0000313" key="1">
    <source>
        <dbReference type="EMBL" id="EST45616.1"/>
    </source>
</evidence>
<sequence length="252" mass="29533">MIPSIKLTNIQYQLKLDISPINLSRSYNSARPNLVNHLYTPQTSRINEDVFASPQLFNASLQFKSSQIQRIDNKISQFSDHILTSRVLRKRTIDLQTSTGRKADFQYKNIFTSDYAIMSAILAGDKSGLIAKIYWYFPELKTKMKTFPREMFLRQLIQLPFNAKNTSIITQPKNILNKLTQTKFKQIRSQYAAIIGKDGERFFNYVLFIKAQNNEFQPQLIHVNQDSFIEKFIENTNRSIMMKKLEFRVQKK</sequence>
<dbReference type="VEuPathDB" id="GiardiaDB:SS50377_20467"/>
<dbReference type="EMBL" id="KI546090">
    <property type="protein sequence ID" value="EST45616.1"/>
    <property type="molecule type" value="Genomic_DNA"/>
</dbReference>
<dbReference type="AlphaFoldDB" id="V6LPH2"/>
<name>V6LPH2_9EUKA</name>
<evidence type="ECO:0000313" key="3">
    <source>
        <dbReference type="Proteomes" id="UP000018208"/>
    </source>
</evidence>
<keyword evidence="3" id="KW-1185">Reference proteome</keyword>
<gene>
    <name evidence="1" type="ORF">SS50377_14472</name>
    <name evidence="2" type="ORF">SS50377_20467</name>
</gene>
<reference evidence="2" key="2">
    <citation type="submission" date="2020-12" db="EMBL/GenBank/DDBJ databases">
        <title>New Spironucleus salmonicida genome in near-complete chromosomes.</title>
        <authorList>
            <person name="Xu F."/>
            <person name="Kurt Z."/>
            <person name="Jimenez-Gonzalez A."/>
            <person name="Astvaldsson A."/>
            <person name="Andersson J.O."/>
            <person name="Svard S.G."/>
        </authorList>
    </citation>
    <scope>NUCLEOTIDE SEQUENCE</scope>
    <source>
        <strain evidence="2">ATCC 50377</strain>
    </source>
</reference>
<dbReference type="EMBL" id="AUWU02000001">
    <property type="protein sequence ID" value="KAH0577117.1"/>
    <property type="molecule type" value="Genomic_DNA"/>
</dbReference>
<dbReference type="Proteomes" id="UP000018208">
    <property type="component" value="Unassembled WGS sequence"/>
</dbReference>
<protein>
    <submittedName>
        <fullName evidence="1">Uncharacterized protein</fullName>
    </submittedName>
</protein>